<accession>A0ABD2QK17</accession>
<keyword evidence="1" id="KW-1133">Transmembrane helix</keyword>
<dbReference type="EMBL" id="JBJKFK010000104">
    <property type="protein sequence ID" value="KAL3319768.1"/>
    <property type="molecule type" value="Genomic_DNA"/>
</dbReference>
<evidence type="ECO:0000313" key="2">
    <source>
        <dbReference type="EMBL" id="KAL3319768.1"/>
    </source>
</evidence>
<organism evidence="2 3">
    <name type="scientific">Cichlidogyrus casuarinus</name>
    <dbReference type="NCBI Taxonomy" id="1844966"/>
    <lineage>
        <taxon>Eukaryota</taxon>
        <taxon>Metazoa</taxon>
        <taxon>Spiralia</taxon>
        <taxon>Lophotrochozoa</taxon>
        <taxon>Platyhelminthes</taxon>
        <taxon>Monogenea</taxon>
        <taxon>Monopisthocotylea</taxon>
        <taxon>Dactylogyridea</taxon>
        <taxon>Ancyrocephalidae</taxon>
        <taxon>Cichlidogyrus</taxon>
    </lineage>
</organism>
<keyword evidence="3" id="KW-1185">Reference proteome</keyword>
<sequence length="174" mass="19910">MIEAHFVSSTSDSSELKRVAKCVGLVLCFVTGLLVGSVLILQIIKPSPRYYTGYWSSFFNIATTFFTICLYWHGKITDNNISLWRLSLIFHAICIFLNWISAGLCSLHVNYPNKPYRDMSVIYTFISFLIIFQLVSLLGVICSKTHAKRVLTVYPAYVRDFNEDVLVAVLRKDY</sequence>
<evidence type="ECO:0000256" key="1">
    <source>
        <dbReference type="SAM" id="Phobius"/>
    </source>
</evidence>
<gene>
    <name evidence="2" type="ORF">Ciccas_001561</name>
</gene>
<comment type="caution">
    <text evidence="2">The sequence shown here is derived from an EMBL/GenBank/DDBJ whole genome shotgun (WGS) entry which is preliminary data.</text>
</comment>
<feature type="transmembrane region" description="Helical" evidence="1">
    <location>
        <begin position="83"/>
        <end position="101"/>
    </location>
</feature>
<feature type="transmembrane region" description="Helical" evidence="1">
    <location>
        <begin position="121"/>
        <end position="141"/>
    </location>
</feature>
<protein>
    <submittedName>
        <fullName evidence="2">Uncharacterized protein</fullName>
    </submittedName>
</protein>
<feature type="transmembrane region" description="Helical" evidence="1">
    <location>
        <begin position="22"/>
        <end position="44"/>
    </location>
</feature>
<proteinExistence type="predicted"/>
<name>A0ABD2QK17_9PLAT</name>
<reference evidence="2 3" key="1">
    <citation type="submission" date="2024-11" db="EMBL/GenBank/DDBJ databases">
        <title>Adaptive evolution of stress response genes in parasites aligns with host niche diversity.</title>
        <authorList>
            <person name="Hahn C."/>
            <person name="Resl P."/>
        </authorList>
    </citation>
    <scope>NUCLEOTIDE SEQUENCE [LARGE SCALE GENOMIC DNA]</scope>
    <source>
        <strain evidence="2">EGGRZ-B1_66</strain>
        <tissue evidence="2">Body</tissue>
    </source>
</reference>
<dbReference type="AlphaFoldDB" id="A0ABD2QK17"/>
<evidence type="ECO:0000313" key="3">
    <source>
        <dbReference type="Proteomes" id="UP001626550"/>
    </source>
</evidence>
<keyword evidence="1" id="KW-0812">Transmembrane</keyword>
<dbReference type="Proteomes" id="UP001626550">
    <property type="component" value="Unassembled WGS sequence"/>
</dbReference>
<feature type="transmembrane region" description="Helical" evidence="1">
    <location>
        <begin position="50"/>
        <end position="71"/>
    </location>
</feature>
<keyword evidence="1" id="KW-0472">Membrane</keyword>